<keyword evidence="5 9" id="KW-1133">Transmembrane helix</keyword>
<name>A0A2T3JE54_9GAMM</name>
<evidence type="ECO:0000256" key="3">
    <source>
        <dbReference type="ARBA" id="ARBA00022475"/>
    </source>
</evidence>
<dbReference type="InterPro" id="IPR025713">
    <property type="entry name" value="MotB-like_N_dom"/>
</dbReference>
<evidence type="ECO:0000256" key="7">
    <source>
        <dbReference type="PROSITE-ProRule" id="PRU00473"/>
    </source>
</evidence>
<evidence type="ECO:0000256" key="9">
    <source>
        <dbReference type="SAM" id="Phobius"/>
    </source>
</evidence>
<dbReference type="GO" id="GO:0016301">
    <property type="term" value="F:kinase activity"/>
    <property type="evidence" value="ECO:0007669"/>
    <property type="project" value="UniProtKB-KW"/>
</dbReference>
<keyword evidence="11" id="KW-0808">Transferase</keyword>
<dbReference type="InterPro" id="IPR050330">
    <property type="entry name" value="Bact_OuterMem_StrucFunc"/>
</dbReference>
<dbReference type="PROSITE" id="PS51123">
    <property type="entry name" value="OMPA_2"/>
    <property type="match status" value="1"/>
</dbReference>
<comment type="subcellular location">
    <subcellularLocation>
        <location evidence="1">Cell membrane</location>
        <topology evidence="1">Single-pass membrane protein</topology>
    </subcellularLocation>
</comment>
<dbReference type="RefSeq" id="WP_107243578.1">
    <property type="nucleotide sequence ID" value="NZ_PYMJ01000016.1"/>
</dbReference>
<comment type="caution">
    <text evidence="11">The sequence shown here is derived from an EMBL/GenBank/DDBJ whole genome shotgun (WGS) entry which is preliminary data.</text>
</comment>
<dbReference type="Pfam" id="PF00691">
    <property type="entry name" value="OmpA"/>
    <property type="match status" value="1"/>
</dbReference>
<evidence type="ECO:0000259" key="10">
    <source>
        <dbReference type="PROSITE" id="PS51123"/>
    </source>
</evidence>
<dbReference type="AlphaFoldDB" id="A0A2T3JE54"/>
<sequence>MSKEPHIIIVKKRTRRHHDEHHGGAWKVAFADFAIAMMAFFMVLWLMGITTQEERIEIEQRLQTASVFDNIFEITNSPHPIDFDGNASPFENPINSSTNSKRKRDTSVAQQTPQGDDKASAGRGPKLNSMLAGKHLSTAQLTILAKGLKEMAEALSASNNIVLEIVPQGLRILIQDDDDHFMFQRGGIEMTPFFEDMLYNLAPVLGQIKNRMVISGHTDSIPFHRRDYSNWDLSGSRALKARQVLVDSGLPVANILQVAAMAARMPVNKKDPKSGKNRRIEMMVLTKSADDQLAQLFGKDQLEVKGPAVSKARRYAESNRPVSRLDVMVN</sequence>
<protein>
    <submittedName>
        <fullName evidence="11">Histidine kinase</fullName>
    </submittedName>
</protein>
<evidence type="ECO:0000256" key="2">
    <source>
        <dbReference type="ARBA" id="ARBA00008914"/>
    </source>
</evidence>
<evidence type="ECO:0000256" key="5">
    <source>
        <dbReference type="ARBA" id="ARBA00022989"/>
    </source>
</evidence>
<feature type="domain" description="OmpA-like" evidence="10">
    <location>
        <begin position="168"/>
        <end position="288"/>
    </location>
</feature>
<organism evidence="11 12">
    <name type="scientific">Photobacterium frigidiphilum</name>
    <dbReference type="NCBI Taxonomy" id="264736"/>
    <lineage>
        <taxon>Bacteria</taxon>
        <taxon>Pseudomonadati</taxon>
        <taxon>Pseudomonadota</taxon>
        <taxon>Gammaproteobacteria</taxon>
        <taxon>Vibrionales</taxon>
        <taxon>Vibrionaceae</taxon>
        <taxon>Photobacterium</taxon>
    </lineage>
</organism>
<comment type="similarity">
    <text evidence="2">Belongs to the MotB family.</text>
</comment>
<dbReference type="Pfam" id="PF13677">
    <property type="entry name" value="MotB_plug"/>
    <property type="match status" value="1"/>
</dbReference>
<keyword evidence="3" id="KW-1003">Cell membrane</keyword>
<dbReference type="PANTHER" id="PTHR30329">
    <property type="entry name" value="STATOR ELEMENT OF FLAGELLAR MOTOR COMPLEX"/>
    <property type="match status" value="1"/>
</dbReference>
<evidence type="ECO:0000256" key="6">
    <source>
        <dbReference type="ARBA" id="ARBA00023136"/>
    </source>
</evidence>
<evidence type="ECO:0000313" key="12">
    <source>
        <dbReference type="Proteomes" id="UP000240987"/>
    </source>
</evidence>
<feature type="transmembrane region" description="Helical" evidence="9">
    <location>
        <begin position="25"/>
        <end position="47"/>
    </location>
</feature>
<feature type="region of interest" description="Disordered" evidence="8">
    <location>
        <begin position="82"/>
        <end position="124"/>
    </location>
</feature>
<dbReference type="Gene3D" id="3.30.1330.60">
    <property type="entry name" value="OmpA-like domain"/>
    <property type="match status" value="1"/>
</dbReference>
<evidence type="ECO:0000313" key="11">
    <source>
        <dbReference type="EMBL" id="PSU47170.1"/>
    </source>
</evidence>
<evidence type="ECO:0000256" key="8">
    <source>
        <dbReference type="SAM" id="MobiDB-lite"/>
    </source>
</evidence>
<keyword evidence="11" id="KW-0418">Kinase</keyword>
<dbReference type="CDD" id="cd07185">
    <property type="entry name" value="OmpA_C-like"/>
    <property type="match status" value="1"/>
</dbReference>
<dbReference type="OrthoDB" id="9809186at2"/>
<dbReference type="InterPro" id="IPR036737">
    <property type="entry name" value="OmpA-like_sf"/>
</dbReference>
<dbReference type="GO" id="GO:0005886">
    <property type="term" value="C:plasma membrane"/>
    <property type="evidence" value="ECO:0007669"/>
    <property type="project" value="UniProtKB-SubCell"/>
</dbReference>
<accession>A0A2T3JE54</accession>
<evidence type="ECO:0000256" key="4">
    <source>
        <dbReference type="ARBA" id="ARBA00022692"/>
    </source>
</evidence>
<dbReference type="InterPro" id="IPR006665">
    <property type="entry name" value="OmpA-like"/>
</dbReference>
<keyword evidence="4 9" id="KW-0812">Transmembrane</keyword>
<gene>
    <name evidence="11" type="ORF">C9J12_15680</name>
</gene>
<keyword evidence="6 7" id="KW-0472">Membrane</keyword>
<keyword evidence="12" id="KW-1185">Reference proteome</keyword>
<dbReference type="SUPFAM" id="SSF103088">
    <property type="entry name" value="OmpA-like"/>
    <property type="match status" value="1"/>
</dbReference>
<evidence type="ECO:0000256" key="1">
    <source>
        <dbReference type="ARBA" id="ARBA00004162"/>
    </source>
</evidence>
<reference evidence="11 12" key="1">
    <citation type="submission" date="2018-01" db="EMBL/GenBank/DDBJ databases">
        <title>Whole genome sequencing of Histamine producing bacteria.</title>
        <authorList>
            <person name="Butler K."/>
        </authorList>
    </citation>
    <scope>NUCLEOTIDE SEQUENCE [LARGE SCALE GENOMIC DNA]</scope>
    <source>
        <strain evidence="11 12">JCM 12947</strain>
    </source>
</reference>
<dbReference type="EMBL" id="PYMJ01000016">
    <property type="protein sequence ID" value="PSU47170.1"/>
    <property type="molecule type" value="Genomic_DNA"/>
</dbReference>
<dbReference type="Proteomes" id="UP000240987">
    <property type="component" value="Unassembled WGS sequence"/>
</dbReference>
<proteinExistence type="inferred from homology"/>
<dbReference type="PANTHER" id="PTHR30329:SF21">
    <property type="entry name" value="LIPOPROTEIN YIAD-RELATED"/>
    <property type="match status" value="1"/>
</dbReference>